<dbReference type="Proteomes" id="UP000477680">
    <property type="component" value="Chromosome"/>
</dbReference>
<keyword evidence="3" id="KW-1185">Reference proteome</keyword>
<evidence type="ECO:0000256" key="1">
    <source>
        <dbReference type="SAM" id="MobiDB-lite"/>
    </source>
</evidence>
<accession>A0A6C0U064</accession>
<name>A0A6C0U064_9GAMM</name>
<feature type="compositionally biased region" description="Basic residues" evidence="1">
    <location>
        <begin position="176"/>
        <end position="214"/>
    </location>
</feature>
<dbReference type="EMBL" id="CP048711">
    <property type="protein sequence ID" value="QIB65421.1"/>
    <property type="molecule type" value="Genomic_DNA"/>
</dbReference>
<dbReference type="KEGG" id="kim:G3T16_08415"/>
<sequence length="220" mass="23247">MLEKELAQALKMAEQANRKVEQLQKKLLSETEKAYARVTTDLAEARKKHSSANARLKKARGALQGKPGTANQKRVEGLVGQVQELAESVGKIARAAYTSAERLVPIQADLALESRRAQAADRAASVVEKAAARRQQVQGKAGRKTAAKKKSAAGSRKAAAPRKKAVTGKAATAKKAAPKKKAAAPKKKAVAPKKKAMPKKKAAASRKATPKKKATSATSS</sequence>
<proteinExistence type="predicted"/>
<reference evidence="2 3" key="1">
    <citation type="submission" date="2020-02" db="EMBL/GenBank/DDBJ databases">
        <title>Genome sequencing for Kineobactrum sp. M2.</title>
        <authorList>
            <person name="Park S.-J."/>
        </authorList>
    </citation>
    <scope>NUCLEOTIDE SEQUENCE [LARGE SCALE GENOMIC DNA]</scope>
    <source>
        <strain evidence="2 3">M2</strain>
    </source>
</reference>
<feature type="region of interest" description="Disordered" evidence="1">
    <location>
        <begin position="115"/>
        <end position="220"/>
    </location>
</feature>
<protein>
    <submittedName>
        <fullName evidence="2">Uncharacterized protein</fullName>
    </submittedName>
</protein>
<gene>
    <name evidence="2" type="ORF">G3T16_08415</name>
</gene>
<feature type="compositionally biased region" description="Basic residues" evidence="1">
    <location>
        <begin position="46"/>
        <end position="60"/>
    </location>
</feature>
<evidence type="ECO:0000313" key="3">
    <source>
        <dbReference type="Proteomes" id="UP000477680"/>
    </source>
</evidence>
<dbReference type="AlphaFoldDB" id="A0A6C0U064"/>
<dbReference type="RefSeq" id="WP_163494660.1">
    <property type="nucleotide sequence ID" value="NZ_CP048711.1"/>
</dbReference>
<evidence type="ECO:0000313" key="2">
    <source>
        <dbReference type="EMBL" id="QIB65421.1"/>
    </source>
</evidence>
<feature type="region of interest" description="Disordered" evidence="1">
    <location>
        <begin position="46"/>
        <end position="72"/>
    </location>
</feature>
<feature type="compositionally biased region" description="Basic residues" evidence="1">
    <location>
        <begin position="141"/>
        <end position="151"/>
    </location>
</feature>
<organism evidence="2 3">
    <name type="scientific">Kineobactrum salinum</name>
    <dbReference type="NCBI Taxonomy" id="2708301"/>
    <lineage>
        <taxon>Bacteria</taxon>
        <taxon>Pseudomonadati</taxon>
        <taxon>Pseudomonadota</taxon>
        <taxon>Gammaproteobacteria</taxon>
        <taxon>Cellvibrionales</taxon>
        <taxon>Halieaceae</taxon>
        <taxon>Kineobactrum</taxon>
    </lineage>
</organism>